<evidence type="ECO:0000313" key="22">
    <source>
        <dbReference type="EMBL" id="PNF31004.1"/>
    </source>
</evidence>
<protein>
    <recommendedName>
        <fullName evidence="5">DNA repair protein RAD50</fullName>
    </recommendedName>
</protein>
<evidence type="ECO:0000256" key="14">
    <source>
        <dbReference type="ARBA" id="ARBA00023054"/>
    </source>
</evidence>
<evidence type="ECO:0000256" key="5">
    <source>
        <dbReference type="ARBA" id="ARBA00017893"/>
    </source>
</evidence>
<dbReference type="GO" id="GO:0006302">
    <property type="term" value="P:double-strand break repair"/>
    <property type="evidence" value="ECO:0007669"/>
    <property type="project" value="UniProtKB-ARBA"/>
</dbReference>
<evidence type="ECO:0000256" key="17">
    <source>
        <dbReference type="ARBA" id="ARBA00023254"/>
    </source>
</evidence>
<dbReference type="GO" id="GO:0046872">
    <property type="term" value="F:metal ion binding"/>
    <property type="evidence" value="ECO:0007669"/>
    <property type="project" value="UniProtKB-UniRule"/>
</dbReference>
<keyword evidence="11 19" id="KW-0862">Zinc</keyword>
<evidence type="ECO:0000259" key="21">
    <source>
        <dbReference type="PROSITE" id="PS51131"/>
    </source>
</evidence>
<dbReference type="InterPro" id="IPR013134">
    <property type="entry name" value="Zn_hook_RAD50"/>
</dbReference>
<evidence type="ECO:0000256" key="12">
    <source>
        <dbReference type="ARBA" id="ARBA00022840"/>
    </source>
</evidence>
<dbReference type="Pfam" id="PF13558">
    <property type="entry name" value="SbcC_Walker_B"/>
    <property type="match status" value="1"/>
</dbReference>
<comment type="subcellular location">
    <subcellularLocation>
        <location evidence="3">Chromosome</location>
    </subcellularLocation>
    <subcellularLocation>
        <location evidence="2">Nucleus</location>
    </subcellularLocation>
</comment>
<evidence type="ECO:0000256" key="19">
    <source>
        <dbReference type="PROSITE-ProRule" id="PRU00471"/>
    </source>
</evidence>
<evidence type="ECO:0000256" key="4">
    <source>
        <dbReference type="ARBA" id="ARBA00009439"/>
    </source>
</evidence>
<feature type="coiled-coil region" evidence="20">
    <location>
        <begin position="135"/>
        <end position="205"/>
    </location>
</feature>
<dbReference type="EMBL" id="NEVH01012082">
    <property type="protein sequence ID" value="PNF31004.1"/>
    <property type="molecule type" value="Genomic_DNA"/>
</dbReference>
<dbReference type="GO" id="GO:0007004">
    <property type="term" value="P:telomere maintenance via telomerase"/>
    <property type="evidence" value="ECO:0007669"/>
    <property type="project" value="TreeGrafter"/>
</dbReference>
<keyword evidence="15" id="KW-0234">DNA repair</keyword>
<reference evidence="22 23" key="1">
    <citation type="submission" date="2017-12" db="EMBL/GenBank/DDBJ databases">
        <title>Hemimetabolous genomes reveal molecular basis of termite eusociality.</title>
        <authorList>
            <person name="Harrison M.C."/>
            <person name="Jongepier E."/>
            <person name="Robertson H.M."/>
            <person name="Arning N."/>
            <person name="Bitard-Feildel T."/>
            <person name="Chao H."/>
            <person name="Childers C.P."/>
            <person name="Dinh H."/>
            <person name="Doddapaneni H."/>
            <person name="Dugan S."/>
            <person name="Gowin J."/>
            <person name="Greiner C."/>
            <person name="Han Y."/>
            <person name="Hu H."/>
            <person name="Hughes D.S.T."/>
            <person name="Huylmans A.-K."/>
            <person name="Kemena C."/>
            <person name="Kremer L.P.M."/>
            <person name="Lee S.L."/>
            <person name="Lopez-Ezquerra A."/>
            <person name="Mallet L."/>
            <person name="Monroy-Kuhn J.M."/>
            <person name="Moser A."/>
            <person name="Murali S.C."/>
            <person name="Muzny D.M."/>
            <person name="Otani S."/>
            <person name="Piulachs M.-D."/>
            <person name="Poelchau M."/>
            <person name="Qu J."/>
            <person name="Schaub F."/>
            <person name="Wada-Katsumata A."/>
            <person name="Worley K.C."/>
            <person name="Xie Q."/>
            <person name="Ylla G."/>
            <person name="Poulsen M."/>
            <person name="Gibbs R.A."/>
            <person name="Schal C."/>
            <person name="Richards S."/>
            <person name="Belles X."/>
            <person name="Korb J."/>
            <person name="Bornberg-Bauer E."/>
        </authorList>
    </citation>
    <scope>NUCLEOTIDE SEQUENCE [LARGE SCALE GENOMIC DNA]</scope>
    <source>
        <tissue evidence="22">Whole body</tissue>
    </source>
</reference>
<evidence type="ECO:0000256" key="15">
    <source>
        <dbReference type="ARBA" id="ARBA00023204"/>
    </source>
</evidence>
<keyword evidence="17" id="KW-0469">Meiosis</keyword>
<dbReference type="GO" id="GO:0030870">
    <property type="term" value="C:Mre11 complex"/>
    <property type="evidence" value="ECO:0007669"/>
    <property type="project" value="TreeGrafter"/>
</dbReference>
<evidence type="ECO:0000256" key="18">
    <source>
        <dbReference type="ARBA" id="ARBA00049360"/>
    </source>
</evidence>
<dbReference type="PROSITE" id="PS51131">
    <property type="entry name" value="ZN_HOOK"/>
    <property type="match status" value="1"/>
</dbReference>
<dbReference type="PANTHER" id="PTHR18867">
    <property type="entry name" value="RAD50"/>
    <property type="match status" value="1"/>
</dbReference>
<dbReference type="Gene3D" id="3.40.50.300">
    <property type="entry name" value="P-loop containing nucleotide triphosphate hydrolases"/>
    <property type="match status" value="1"/>
</dbReference>
<dbReference type="GO" id="GO:0051880">
    <property type="term" value="F:G-quadruplex DNA binding"/>
    <property type="evidence" value="ECO:0007669"/>
    <property type="project" value="TreeGrafter"/>
</dbReference>
<evidence type="ECO:0000256" key="6">
    <source>
        <dbReference type="ARBA" id="ARBA00022454"/>
    </source>
</evidence>
<dbReference type="GO" id="GO:0000722">
    <property type="term" value="P:telomere maintenance via recombination"/>
    <property type="evidence" value="ECO:0007669"/>
    <property type="project" value="UniProtKB-ARBA"/>
</dbReference>
<evidence type="ECO:0000256" key="16">
    <source>
        <dbReference type="ARBA" id="ARBA00023242"/>
    </source>
</evidence>
<feature type="binding site" evidence="19">
    <location>
        <position position="554"/>
    </location>
    <ligand>
        <name>Zn(2+)</name>
        <dbReference type="ChEBI" id="CHEBI:29105"/>
    </ligand>
</feature>
<dbReference type="GO" id="GO:0016787">
    <property type="term" value="F:hydrolase activity"/>
    <property type="evidence" value="ECO:0007669"/>
    <property type="project" value="UniProtKB-KW"/>
</dbReference>
<feature type="coiled-coil region" evidence="20">
    <location>
        <begin position="52"/>
        <end position="110"/>
    </location>
</feature>
<evidence type="ECO:0000256" key="11">
    <source>
        <dbReference type="ARBA" id="ARBA00022833"/>
    </source>
</evidence>
<evidence type="ECO:0000256" key="3">
    <source>
        <dbReference type="ARBA" id="ARBA00004286"/>
    </source>
</evidence>
<organism evidence="22 23">
    <name type="scientific">Cryptotermes secundus</name>
    <dbReference type="NCBI Taxonomy" id="105785"/>
    <lineage>
        <taxon>Eukaryota</taxon>
        <taxon>Metazoa</taxon>
        <taxon>Ecdysozoa</taxon>
        <taxon>Arthropoda</taxon>
        <taxon>Hexapoda</taxon>
        <taxon>Insecta</taxon>
        <taxon>Pterygota</taxon>
        <taxon>Neoptera</taxon>
        <taxon>Polyneoptera</taxon>
        <taxon>Dictyoptera</taxon>
        <taxon>Blattodea</taxon>
        <taxon>Blattoidea</taxon>
        <taxon>Termitoidae</taxon>
        <taxon>Kalotermitidae</taxon>
        <taxon>Cryptotermitinae</taxon>
        <taxon>Cryptotermes</taxon>
    </lineage>
</organism>
<comment type="similarity">
    <text evidence="4">Belongs to the SMC family. RAD50 subfamily.</text>
</comment>
<keyword evidence="10" id="KW-0378">Hydrolase</keyword>
<dbReference type="GO" id="GO:0000794">
    <property type="term" value="C:condensed nuclear chromosome"/>
    <property type="evidence" value="ECO:0007669"/>
    <property type="project" value="TreeGrafter"/>
</dbReference>
<accession>A0A2J7QQY9</accession>
<dbReference type="Pfam" id="PF04423">
    <property type="entry name" value="Rad50_zn_hook"/>
    <property type="match status" value="1"/>
</dbReference>
<comment type="cofactor">
    <cofactor evidence="1">
        <name>Zn(2+)</name>
        <dbReference type="ChEBI" id="CHEBI:29105"/>
    </cofactor>
</comment>
<gene>
    <name evidence="22" type="ORF">B7P43_G02060</name>
</gene>
<feature type="binding site" evidence="19">
    <location>
        <position position="551"/>
    </location>
    <ligand>
        <name>Zn(2+)</name>
        <dbReference type="ChEBI" id="CHEBI:29105"/>
    </ligand>
</feature>
<feature type="coiled-coil region" evidence="20">
    <location>
        <begin position="617"/>
        <end position="774"/>
    </location>
</feature>
<feature type="coiled-coil region" evidence="20">
    <location>
        <begin position="871"/>
        <end position="947"/>
    </location>
</feature>
<evidence type="ECO:0000256" key="8">
    <source>
        <dbReference type="ARBA" id="ARBA00022741"/>
    </source>
</evidence>
<comment type="caution">
    <text evidence="22">The sequence shown here is derived from an EMBL/GenBank/DDBJ whole genome shotgun (WGS) entry which is preliminary data.</text>
</comment>
<proteinExistence type="inferred from homology"/>
<evidence type="ECO:0000256" key="9">
    <source>
        <dbReference type="ARBA" id="ARBA00022763"/>
    </source>
</evidence>
<dbReference type="AlphaFoldDB" id="A0A2J7QQY9"/>
<feature type="domain" description="Zinc-hook" evidence="21">
    <location>
        <begin position="506"/>
        <end position="604"/>
    </location>
</feature>
<evidence type="ECO:0000256" key="7">
    <source>
        <dbReference type="ARBA" id="ARBA00022723"/>
    </source>
</evidence>
<keyword evidence="23" id="KW-1185">Reference proteome</keyword>
<keyword evidence="8" id="KW-0547">Nucleotide-binding</keyword>
<dbReference type="InterPro" id="IPR027417">
    <property type="entry name" value="P-loop_NTPase"/>
</dbReference>
<keyword evidence="16" id="KW-0539">Nucleus</keyword>
<dbReference type="GO" id="GO:0070192">
    <property type="term" value="P:chromosome organization involved in meiotic cell cycle"/>
    <property type="evidence" value="ECO:0007669"/>
    <property type="project" value="TreeGrafter"/>
</dbReference>
<dbReference type="GO" id="GO:0043047">
    <property type="term" value="F:single-stranded telomeric DNA binding"/>
    <property type="evidence" value="ECO:0007669"/>
    <property type="project" value="TreeGrafter"/>
</dbReference>
<sequence length="1134" mass="132702">MEVCTALGVSKSILNNVIFCHQEESAWPLDEGKKVKERFDDIFDATKQNKCLEQIRLKKKAITDHLKLLNNDIGHLRNIKDEVGLKRKQLAEANNRMNVNRDQINKYNGKLEPIAERLNTINAREADITKLYTAKEKKKTELEGVRAAQMELEQNIQSKFKGSTTELEAVIKMFHVEMKLKETSYKDLTAKLSHLENEDKKLQIDITREKVKKGQFQREVEQQQERIDSRNKLLGKLSEDLEISETMSTASSFTQFSGGEVTSVLGQVNRKLKAIEAALEARKGMIENEEQELQNRIDEYREEKVSLEQQISMKAKQMQATKQEIKKIKGEIEEVDLSASKLARIERKLKQAVEDLEQVENSLNMDELKEEIKQAKDKRNRLEDELEEVDKEVKLLQQQSSVQAELDLQRESKAVKESEVRKLKNKNEDTLKHLLKTVPEQGIKYELKFCIDRLTKDIKDMNLNLSIKQRELTALETHRKHQKEALRRREEDLRVKEEMVYEACGNQDYEEVVKRSEEIVQDLQDQKGTLSSSEYLFRRYVQKLQQPQPCCPLCHRGFDLEADVRELVNELNSKVREVPAQLHDNAKKLESEKKKYEKLLELKPSYESIITFRRTEIPTLKTELEETEKKLSDLRIDVEGLESTLMEPQADKVMAEKVQPDIVLLDQHYIELQKLQREIDRLEEKLPAGRSSRSMQQALNEQEQLKSEVSKIRRVIEDSQQKLTRHTERLHELRDEKNRLTEESFKVEGGMRQRNQLEERQSELQEGEAVLNEEMVGLQEKLGESRRNFDTATKEKDITRLKNKEILSKEQNQLSEYQKQIGEIHRHQNSIKDFEQRGIDKMLARVQQSLHDLETIKDTTSKSMQDIKTKIADMHNELANQQMVKRDLEDNLKLRSKEVEADDLKKKIEDLEKSLGDLKYETLLRVKRDLQKEEETLTREVEEAAVSDLNCYYQATEWAMLHFHKERMREINTIIRELWRQIYRGNDIDYIEIKTDVPEHSTADKRRNYNYRVVQMKNDVEIDMRGRCSAGQKVLASLIIRMALAETFSSNCGMLALDEPTTNLDRENIESLSTALADIVNTRLTQKNFQLVIITHDEEFLDRLSKVEKLEVFYRVSRNEQGKSVIKKFGISDH</sequence>
<dbReference type="SUPFAM" id="SSF75712">
    <property type="entry name" value="Rad50 coiled-coil Zn hook"/>
    <property type="match status" value="1"/>
</dbReference>
<dbReference type="SUPFAM" id="SSF52540">
    <property type="entry name" value="P-loop containing nucleoside triphosphate hydrolases"/>
    <property type="match status" value="1"/>
</dbReference>
<dbReference type="OrthoDB" id="18797at2759"/>
<name>A0A2J7QQY9_9NEOP</name>
<dbReference type="PANTHER" id="PTHR18867:SF12">
    <property type="entry name" value="DNA REPAIR PROTEIN RAD50"/>
    <property type="match status" value="1"/>
</dbReference>
<evidence type="ECO:0000313" key="23">
    <source>
        <dbReference type="Proteomes" id="UP000235965"/>
    </source>
</evidence>
<evidence type="ECO:0000256" key="10">
    <source>
        <dbReference type="ARBA" id="ARBA00022801"/>
    </source>
</evidence>
<keyword evidence="6" id="KW-0158">Chromosome</keyword>
<evidence type="ECO:0000256" key="20">
    <source>
        <dbReference type="SAM" id="Coils"/>
    </source>
</evidence>
<evidence type="ECO:0000256" key="13">
    <source>
        <dbReference type="ARBA" id="ARBA00022842"/>
    </source>
</evidence>
<evidence type="ECO:0000256" key="1">
    <source>
        <dbReference type="ARBA" id="ARBA00001947"/>
    </source>
</evidence>
<feature type="coiled-coil region" evidence="20">
    <location>
        <begin position="272"/>
        <end position="426"/>
    </location>
</feature>
<dbReference type="FunFam" id="3.40.50.300:FF:000593">
    <property type="entry name" value="DNA repair protein RAD50"/>
    <property type="match status" value="1"/>
</dbReference>
<evidence type="ECO:0000256" key="2">
    <source>
        <dbReference type="ARBA" id="ARBA00004123"/>
    </source>
</evidence>
<comment type="catalytic activity">
    <reaction evidence="18">
        <text>ATP + H2O = ADP + phosphate + H(+)</text>
        <dbReference type="Rhea" id="RHEA:13065"/>
        <dbReference type="ChEBI" id="CHEBI:15377"/>
        <dbReference type="ChEBI" id="CHEBI:15378"/>
        <dbReference type="ChEBI" id="CHEBI:30616"/>
        <dbReference type="ChEBI" id="CHEBI:43474"/>
        <dbReference type="ChEBI" id="CHEBI:456216"/>
    </reaction>
</comment>
<keyword evidence="7 19" id="KW-0479">Metal-binding</keyword>
<keyword evidence="13" id="KW-0460">Magnesium</keyword>
<dbReference type="Proteomes" id="UP000235965">
    <property type="component" value="Unassembled WGS sequence"/>
</dbReference>
<keyword evidence="9" id="KW-0227">DNA damage</keyword>
<dbReference type="GO" id="GO:0003691">
    <property type="term" value="F:double-stranded telomeric DNA binding"/>
    <property type="evidence" value="ECO:0007669"/>
    <property type="project" value="TreeGrafter"/>
</dbReference>
<dbReference type="GO" id="GO:0005524">
    <property type="term" value="F:ATP binding"/>
    <property type="evidence" value="ECO:0007669"/>
    <property type="project" value="UniProtKB-KW"/>
</dbReference>
<keyword evidence="12" id="KW-0067">ATP-binding</keyword>
<keyword evidence="14 20" id="KW-0175">Coiled coil</keyword>